<sequence>MASNTMNFGPEWMRRFPAKSNSSHTEQNARASSPPPAAPPNQDWNQPAPAAASTAALPAFSYSSIAASNVRNQNGAAGSTSLYDAAASDGGSGGTSGSNLGSFATDSLNPFKYSKDLMLSLYRPTGLPIEFERHEYMTSEESLQPMSSLPFSDQEIKLLAGSVNSEVARRTAQPGDGPQERPQGQRRESFSNTGEHSTGRYDRSDKVSSHSRSYEPRSHGVGARPRNLNSEGRSHSFRRTEQIDRDREREREPEDDGLWNSPVGNTVGSFDANGVFRVVGDGDELQPLAELEEPTSSAPADDVKGASSRITDTSQSLAADVVASQPQEPAASDHGPTKADLSSPDQQHQDKAQDKSGDGFLFSSGLLSEKVLGAAPVRDDADFAPFNGSQPVSSASSVPVPEATFEPLPLELSKWLYRDPSGSIQGPFSSEEMHEWYKGGFFSPDLLVKREQDPTFEPLGSLIRRIGSDDKPFLLAGVIRPEPPVHTTSSLRPTVASLAQNRQGLSQVNMSSGWVGMSAPSTPSTANFGVDRLLMQQQQLQQQQQQHVSGDLFSSTNLGQQRTGFSSAQDPTVGTPGLDSRWNSGLFGRTQAVESNVGWGGDAFSRSSVAGLSAAHTPLGGPHYLDQQQRLHSQEMERQQFMQSLQRQSQMQAMLHQQQFMQAQQQFGNDPHALANLLAQQQAQQRQLQLRYQQLQFAGLHPQAVSTPGGTAIPWGAMGMAQPTSPWTSSIIPPSSENYFDFTKAESGQLPHAMQQRQQQHQHQHQHQQQQQPPQPQAQFQPFQQEQQQQHQQLQQQQQRHQYQVDSPAAKAHAVAQDELPSQYESPAVDTLVERLEQLEVHEDDHKEQVLENEEEQKVTEPVALDEPAPVVEDVEEEEEELSTSSVAEFVREGAPEPDASFESEHGGHQNGEENEDQLEQDSVEENASETASSTAAESTHRTIKASPAPWAKPVVADEESERKGPTLREIQEMEAKKTEEARVERHAQMAAAAAASGSGALDFTKGMPGAPAWSSATSTTPKKKTLKEIQEEEEAAMKRARAAAQQSSTIAAPLGSQSAGLAAIVASGTGSAGRRYADTIGPKPATVSASSGPWGSTSAATIGSRPTLASRSSAVFASNPSLNSPTFAPPRAADNSWIEVGSKHSTSASSSPAVSRATTTPTAPTSTNRNSNSNPNEPRPASEEFLRWCRQALKDLQGVVLEDFIQMLLTFPLNPDPMTVEIISESIYANSKSLNGRQFADEFIKRRKADAYPNGAPASMNSGSAASSTGAGAAGADSSFKVVSKKGKKKGTV</sequence>
<feature type="domain" description="GYF" evidence="2">
    <location>
        <begin position="412"/>
        <end position="460"/>
    </location>
</feature>
<evidence type="ECO:0000313" key="4">
    <source>
        <dbReference type="Proteomes" id="UP000738325"/>
    </source>
</evidence>
<organism evidence="3 4">
    <name type="scientific">Dissophora globulifera</name>
    <dbReference type="NCBI Taxonomy" id="979702"/>
    <lineage>
        <taxon>Eukaryota</taxon>
        <taxon>Fungi</taxon>
        <taxon>Fungi incertae sedis</taxon>
        <taxon>Mucoromycota</taxon>
        <taxon>Mortierellomycotina</taxon>
        <taxon>Mortierellomycetes</taxon>
        <taxon>Mortierellales</taxon>
        <taxon>Mortierellaceae</taxon>
        <taxon>Dissophora</taxon>
    </lineage>
</organism>
<dbReference type="PANTHER" id="PTHR14445">
    <property type="entry name" value="GRB10 INTERACTING GYF PROTEIN"/>
    <property type="match status" value="1"/>
</dbReference>
<name>A0A9P6RJL6_9FUNG</name>
<feature type="region of interest" description="Disordered" evidence="1">
    <location>
        <begin position="1"/>
        <end position="52"/>
    </location>
</feature>
<feature type="compositionally biased region" description="Low complexity" evidence="1">
    <location>
        <begin position="1256"/>
        <end position="1283"/>
    </location>
</feature>
<feature type="region of interest" description="Disordered" evidence="1">
    <location>
        <begin position="749"/>
        <end position="826"/>
    </location>
</feature>
<dbReference type="SUPFAM" id="SSF55277">
    <property type="entry name" value="GYF domain"/>
    <property type="match status" value="1"/>
</dbReference>
<dbReference type="SMART" id="SM00444">
    <property type="entry name" value="GYF"/>
    <property type="match status" value="1"/>
</dbReference>
<dbReference type="PROSITE" id="PS50829">
    <property type="entry name" value="GYF"/>
    <property type="match status" value="1"/>
</dbReference>
<feature type="compositionally biased region" description="Polar residues" evidence="1">
    <location>
        <begin position="1108"/>
        <end position="1127"/>
    </location>
</feature>
<proteinExistence type="predicted"/>
<feature type="compositionally biased region" description="Acidic residues" evidence="1">
    <location>
        <begin position="913"/>
        <end position="928"/>
    </location>
</feature>
<feature type="compositionally biased region" description="Polar residues" evidence="1">
    <location>
        <begin position="308"/>
        <end position="317"/>
    </location>
</feature>
<dbReference type="InterPro" id="IPR051640">
    <property type="entry name" value="GRB10-interact_GYF"/>
</dbReference>
<dbReference type="InterPro" id="IPR035445">
    <property type="entry name" value="GYF-like_dom_sf"/>
</dbReference>
<feature type="region of interest" description="Disordered" evidence="1">
    <location>
        <begin position="1072"/>
        <end position="1183"/>
    </location>
</feature>
<feature type="compositionally biased region" description="Low complexity" evidence="1">
    <location>
        <begin position="929"/>
        <end position="938"/>
    </location>
</feature>
<comment type="caution">
    <text evidence="3">The sequence shown here is derived from an EMBL/GenBank/DDBJ whole genome shotgun (WGS) entry which is preliminary data.</text>
</comment>
<dbReference type="Pfam" id="PF02213">
    <property type="entry name" value="GYF"/>
    <property type="match status" value="1"/>
</dbReference>
<dbReference type="PANTHER" id="PTHR14445:SF36">
    <property type="entry name" value="FI03272P-RELATED"/>
    <property type="match status" value="1"/>
</dbReference>
<feature type="compositionally biased region" description="Low complexity" evidence="1">
    <location>
        <begin position="749"/>
        <end position="759"/>
    </location>
</feature>
<feature type="compositionally biased region" description="Basic and acidic residues" evidence="1">
    <location>
        <begin position="232"/>
        <end position="252"/>
    </location>
</feature>
<feature type="compositionally biased region" description="Basic and acidic residues" evidence="1">
    <location>
        <begin position="961"/>
        <end position="988"/>
    </location>
</feature>
<dbReference type="OrthoDB" id="6415790at2759"/>
<dbReference type="Gene3D" id="3.30.1490.40">
    <property type="match status" value="1"/>
</dbReference>
<feature type="compositionally biased region" description="Low complexity" evidence="1">
    <location>
        <begin position="40"/>
        <end position="52"/>
    </location>
</feature>
<feature type="compositionally biased region" description="Basic and acidic residues" evidence="1">
    <location>
        <begin position="347"/>
        <end position="357"/>
    </location>
</feature>
<feature type="compositionally biased region" description="Polar residues" evidence="1">
    <location>
        <begin position="555"/>
        <end position="572"/>
    </location>
</feature>
<keyword evidence="4" id="KW-1185">Reference proteome</keyword>
<feature type="compositionally biased region" description="Low complexity" evidence="1">
    <location>
        <begin position="1146"/>
        <end position="1177"/>
    </location>
</feature>
<dbReference type="Proteomes" id="UP000738325">
    <property type="component" value="Unassembled WGS sequence"/>
</dbReference>
<evidence type="ECO:0000256" key="1">
    <source>
        <dbReference type="SAM" id="MobiDB-lite"/>
    </source>
</evidence>
<gene>
    <name evidence="3" type="ORF">BGZ99_004490</name>
</gene>
<feature type="compositionally biased region" description="Low complexity" evidence="1">
    <location>
        <begin position="991"/>
        <end position="1001"/>
    </location>
</feature>
<feature type="compositionally biased region" description="Low complexity" evidence="1">
    <location>
        <begin position="767"/>
        <end position="804"/>
    </location>
</feature>
<feature type="compositionally biased region" description="Acidic residues" evidence="1">
    <location>
        <begin position="873"/>
        <end position="882"/>
    </location>
</feature>
<feature type="compositionally biased region" description="Low complexity" evidence="1">
    <location>
        <begin position="1009"/>
        <end position="1021"/>
    </location>
</feature>
<feature type="region of interest" description="Disordered" evidence="1">
    <location>
        <begin position="1254"/>
        <end position="1294"/>
    </location>
</feature>
<feature type="region of interest" description="Disordered" evidence="1">
    <location>
        <begin position="841"/>
        <end position="1045"/>
    </location>
</feature>
<dbReference type="InterPro" id="IPR003169">
    <property type="entry name" value="GYF"/>
</dbReference>
<protein>
    <recommendedName>
        <fullName evidence="2">GYF domain-containing protein</fullName>
    </recommendedName>
</protein>
<feature type="compositionally biased region" description="Basic and acidic residues" evidence="1">
    <location>
        <begin position="841"/>
        <end position="850"/>
    </location>
</feature>
<reference evidence="3" key="1">
    <citation type="journal article" date="2020" name="Fungal Divers.">
        <title>Resolving the Mortierellaceae phylogeny through synthesis of multi-gene phylogenetics and phylogenomics.</title>
        <authorList>
            <person name="Vandepol N."/>
            <person name="Liber J."/>
            <person name="Desiro A."/>
            <person name="Na H."/>
            <person name="Kennedy M."/>
            <person name="Barry K."/>
            <person name="Grigoriev I.V."/>
            <person name="Miller A.N."/>
            <person name="O'Donnell K."/>
            <person name="Stajich J.E."/>
            <person name="Bonito G."/>
        </authorList>
    </citation>
    <scope>NUCLEOTIDE SEQUENCE</scope>
    <source>
        <strain evidence="3">REB-010B</strain>
    </source>
</reference>
<feature type="region of interest" description="Disordered" evidence="1">
    <location>
        <begin position="162"/>
        <end position="359"/>
    </location>
</feature>
<feature type="compositionally biased region" description="Basic residues" evidence="1">
    <location>
        <begin position="1284"/>
        <end position="1294"/>
    </location>
</feature>
<dbReference type="EMBL" id="JAAAIP010000281">
    <property type="protein sequence ID" value="KAG0320458.1"/>
    <property type="molecule type" value="Genomic_DNA"/>
</dbReference>
<feature type="compositionally biased region" description="Polar residues" evidence="1">
    <location>
        <begin position="1088"/>
        <end position="1102"/>
    </location>
</feature>
<feature type="region of interest" description="Disordered" evidence="1">
    <location>
        <begin position="555"/>
        <end position="580"/>
    </location>
</feature>
<dbReference type="GO" id="GO:0005829">
    <property type="term" value="C:cytosol"/>
    <property type="evidence" value="ECO:0007669"/>
    <property type="project" value="TreeGrafter"/>
</dbReference>
<feature type="compositionally biased region" description="Basic and acidic residues" evidence="1">
    <location>
        <begin position="197"/>
        <end position="218"/>
    </location>
</feature>
<dbReference type="CDD" id="cd00072">
    <property type="entry name" value="GYF"/>
    <property type="match status" value="1"/>
</dbReference>
<evidence type="ECO:0000313" key="3">
    <source>
        <dbReference type="EMBL" id="KAG0320458.1"/>
    </source>
</evidence>
<feature type="compositionally biased region" description="Basic and acidic residues" evidence="1">
    <location>
        <begin position="903"/>
        <end position="912"/>
    </location>
</feature>
<evidence type="ECO:0000259" key="2">
    <source>
        <dbReference type="PROSITE" id="PS50829"/>
    </source>
</evidence>
<accession>A0A9P6RJL6</accession>
<feature type="region of interest" description="Disordered" evidence="1">
    <location>
        <begin position="74"/>
        <end position="105"/>
    </location>
</feature>